<proteinExistence type="predicted"/>
<reference evidence="1" key="1">
    <citation type="submission" date="2017-08" db="EMBL/GenBank/DDBJ databases">
        <authorList>
            <person name="de Groot N.N."/>
        </authorList>
    </citation>
    <scope>NUCLEOTIDE SEQUENCE</scope>
</reference>
<evidence type="ECO:0000313" key="1">
    <source>
        <dbReference type="EMBL" id="SOB73907.1"/>
    </source>
</evidence>
<name>A0A285PXF8_9VIRU</name>
<gene>
    <name evidence="1" type="ORF">BQ9231_00024</name>
</gene>
<accession>A0A285PXF8</accession>
<dbReference type="Proteomes" id="UP000274850">
    <property type="component" value="Segment"/>
</dbReference>
<organism evidence="1">
    <name type="scientific">Cedratvirus lausannensis</name>
    <dbReference type="NCBI Taxonomy" id="2023205"/>
    <lineage>
        <taxon>Viruses</taxon>
        <taxon>Pithoviruses</taxon>
        <taxon>Orthocedratvirinae</taxon>
        <taxon>Alphacedratvirus</taxon>
        <taxon>Alphacedratvirus francolausannense</taxon>
    </lineage>
</organism>
<keyword evidence="2" id="KW-1185">Reference proteome</keyword>
<evidence type="ECO:0000313" key="2">
    <source>
        <dbReference type="Proteomes" id="UP000274850"/>
    </source>
</evidence>
<dbReference type="EMBL" id="LT907979">
    <property type="protein sequence ID" value="SOB73907.1"/>
    <property type="molecule type" value="Genomic_DNA"/>
</dbReference>
<sequence>MSSMFFTSFQEKVVFYFESLRKLNLYSEMVDHGDPSNDSKVHVPLAHKSNDSKEERTMLSVNLSHAGKSCPRLFRVIKQKDGYIYQLLHEDGHYYMEEGFVTEEELMSLLPKTEGGWKVDLTWGPYQLL</sequence>
<protein>
    <submittedName>
        <fullName evidence="1">Uncharacterized protein</fullName>
    </submittedName>
</protein>